<dbReference type="PANTHER" id="PTHR35705:SF1">
    <property type="entry name" value="WPP DOMAIN-INTERACTING TAIL-ANCHORED PROTEIN 1"/>
    <property type="match status" value="1"/>
</dbReference>
<evidence type="ECO:0000259" key="3">
    <source>
        <dbReference type="Pfam" id="PF26581"/>
    </source>
</evidence>
<gene>
    <name evidence="4" type="ORF">I3842_03G075900</name>
</gene>
<feature type="region of interest" description="Disordered" evidence="2">
    <location>
        <begin position="647"/>
        <end position="669"/>
    </location>
</feature>
<dbReference type="InterPro" id="IPR058610">
    <property type="entry name" value="WIT1_2_N"/>
</dbReference>
<protein>
    <recommendedName>
        <fullName evidence="3">WIT1/2 N-terminal helical bundle domain-containing protein</fullName>
    </recommendedName>
</protein>
<feature type="coiled-coil region" evidence="1">
    <location>
        <begin position="501"/>
        <end position="570"/>
    </location>
</feature>
<dbReference type="Proteomes" id="UP000811246">
    <property type="component" value="Chromosome 3"/>
</dbReference>
<organism evidence="4 5">
    <name type="scientific">Carya illinoinensis</name>
    <name type="common">Pecan</name>
    <dbReference type="NCBI Taxonomy" id="32201"/>
    <lineage>
        <taxon>Eukaryota</taxon>
        <taxon>Viridiplantae</taxon>
        <taxon>Streptophyta</taxon>
        <taxon>Embryophyta</taxon>
        <taxon>Tracheophyta</taxon>
        <taxon>Spermatophyta</taxon>
        <taxon>Magnoliopsida</taxon>
        <taxon>eudicotyledons</taxon>
        <taxon>Gunneridae</taxon>
        <taxon>Pentapetalae</taxon>
        <taxon>rosids</taxon>
        <taxon>fabids</taxon>
        <taxon>Fagales</taxon>
        <taxon>Juglandaceae</taxon>
        <taxon>Carya</taxon>
    </lineage>
</organism>
<dbReference type="Pfam" id="PF26581">
    <property type="entry name" value="WIT1_2_N"/>
    <property type="match status" value="1"/>
</dbReference>
<evidence type="ECO:0000256" key="2">
    <source>
        <dbReference type="SAM" id="MobiDB-lite"/>
    </source>
</evidence>
<name>A0A922FDI7_CARIL</name>
<evidence type="ECO:0000313" key="4">
    <source>
        <dbReference type="EMBL" id="KAG6720739.1"/>
    </source>
</evidence>
<evidence type="ECO:0000313" key="5">
    <source>
        <dbReference type="Proteomes" id="UP000811246"/>
    </source>
</evidence>
<dbReference type="InterPro" id="IPR039976">
    <property type="entry name" value="WIT1/WIT2"/>
</dbReference>
<evidence type="ECO:0000256" key="1">
    <source>
        <dbReference type="SAM" id="Coils"/>
    </source>
</evidence>
<comment type="caution">
    <text evidence="4">The sequence shown here is derived from an EMBL/GenBank/DDBJ whole genome shotgun (WGS) entry which is preliminary data.</text>
</comment>
<dbReference type="AlphaFoldDB" id="A0A922FDI7"/>
<feature type="domain" description="WIT1/2 N-terminal helical bundle" evidence="3">
    <location>
        <begin position="45"/>
        <end position="182"/>
    </location>
</feature>
<proteinExistence type="predicted"/>
<sequence length="763" mass="85188">METDAVCEATASVDGFETSDLEAESIRVDFLEGITSNGEIIGELGNAGEVLTRVELMLACYSEKLVNLSVLVMHVATRESDFEAFASLEEHMSGDYIGKALEFDLLSGILDSEARELDKFTATLQADVITACEIVSSFKHLGETFMEMEGKLRDAKQSLKQSQDQVSEIRTQSAKFQRILSCSIRDGNCIGDKGGDCQEDDELLNTNAKIKMQTADQQRHILRMLEKSLAREIDLEKKLTDSRQIEEELKLRLNSSEQEVFYLEEEAADVWKRCFQTDNASEVLMGVSKELLGRLQICQFSLNGAFKREAELRSKLEHSTEQLKAKETGYHKLKTSSAELNDSLLAHTNSLKVRLKEAEDKLILSSSEASTLREALSSLENQLKESKFGLLNAKVSADESQVQHNVLTSKSSEMEYVSMDPKENIVDAEYRAESAEAKCKLLEKNNIDLNEQLRLLKGSGSISEKVNLLERQLRESDIQLQYAVASAEASQEKQIMLYSAIGDMENLIKDLKLKVSTAEIRADSAEEKCILLSESNAELNEELSFLRGRLESLEASLHQAQEMKKATAKDIGIRTKVITDLVMQLAIERERLHKQLSSLAMENQILLVRLQHMNKDSSVTIGHNTGENIKEFFFPEHDLAAVSSARGSNEEISELPPSGSEWDKTSKNASIGKTKVRSADITSELETVRRIDAGLLNFNENPEIMAFHETIAGSSVLSWIFSASSIMPHLQYISTRAPPTNDFNPILDLISLPWISMPKCKAC</sequence>
<keyword evidence="1" id="KW-0175">Coiled coil</keyword>
<dbReference type="PANTHER" id="PTHR35705">
    <property type="entry name" value="WPP DOMAIN-INTERACTING TAIL-ANCHORED PROTEIN 1"/>
    <property type="match status" value="1"/>
</dbReference>
<feature type="coiled-coil region" evidence="1">
    <location>
        <begin position="145"/>
        <end position="172"/>
    </location>
</feature>
<dbReference type="EMBL" id="CM031827">
    <property type="protein sequence ID" value="KAG6720739.1"/>
    <property type="molecule type" value="Genomic_DNA"/>
</dbReference>
<feature type="coiled-coil region" evidence="1">
    <location>
        <begin position="425"/>
        <end position="459"/>
    </location>
</feature>
<reference evidence="4" key="1">
    <citation type="submission" date="2021-01" db="EMBL/GenBank/DDBJ databases">
        <authorList>
            <person name="Lovell J.T."/>
            <person name="Bentley N."/>
            <person name="Bhattarai G."/>
            <person name="Jenkins J.W."/>
            <person name="Sreedasyam A."/>
            <person name="Alarcon Y."/>
            <person name="Bock C."/>
            <person name="Boston L."/>
            <person name="Carlson J."/>
            <person name="Cervantes K."/>
            <person name="Clermont K."/>
            <person name="Krom N."/>
            <person name="Kubenka K."/>
            <person name="Mamidi S."/>
            <person name="Mattison C."/>
            <person name="Monteros M."/>
            <person name="Pisani C."/>
            <person name="Plott C."/>
            <person name="Rajasekar S."/>
            <person name="Rhein H.S."/>
            <person name="Rohla C."/>
            <person name="Song M."/>
            <person name="Hilaire R.S."/>
            <person name="Shu S."/>
            <person name="Wells L."/>
            <person name="Wang X."/>
            <person name="Webber J."/>
            <person name="Heerema R.J."/>
            <person name="Klein P."/>
            <person name="Conner P."/>
            <person name="Grauke L."/>
            <person name="Grimwood J."/>
            <person name="Schmutz J."/>
            <person name="Randall J.J."/>
        </authorList>
    </citation>
    <scope>NUCLEOTIDE SEQUENCE</scope>
    <source>
        <tissue evidence="4">Leaf</tissue>
    </source>
</reference>
<accession>A0A922FDI7</accession>